<dbReference type="KEGG" id="acs:100555460"/>
<dbReference type="PANTHER" id="PTHR11705">
    <property type="entry name" value="PROTEASE FAMILY M14 CARBOXYPEPTIDASE A,B"/>
    <property type="match status" value="1"/>
</dbReference>
<feature type="active site" description="Proton donor/acceptor" evidence="11">
    <location>
        <position position="383"/>
    </location>
</feature>
<evidence type="ECO:0000313" key="14">
    <source>
        <dbReference type="Ensembl" id="ENSACAP00000006896.3"/>
    </source>
</evidence>
<evidence type="ECO:0000259" key="13">
    <source>
        <dbReference type="PROSITE" id="PS52035"/>
    </source>
</evidence>
<dbReference type="OrthoDB" id="3626597at2759"/>
<dbReference type="Proteomes" id="UP000001646">
    <property type="component" value="Chromosome 3"/>
</dbReference>
<keyword evidence="7" id="KW-0378">Hydrolase</keyword>
<evidence type="ECO:0000256" key="9">
    <source>
        <dbReference type="ARBA" id="ARBA00023049"/>
    </source>
</evidence>
<dbReference type="GeneID" id="100555460"/>
<dbReference type="GO" id="GO:0006508">
    <property type="term" value="P:proteolysis"/>
    <property type="evidence" value="ECO:0000318"/>
    <property type="project" value="GO_Central"/>
</dbReference>
<dbReference type="InterPro" id="IPR003146">
    <property type="entry name" value="M14A_act_pep"/>
</dbReference>
<evidence type="ECO:0000256" key="10">
    <source>
        <dbReference type="ARBA" id="ARBA00023157"/>
    </source>
</evidence>
<dbReference type="Gene3D" id="3.30.70.340">
    <property type="entry name" value="Metallocarboxypeptidase-like"/>
    <property type="match status" value="1"/>
</dbReference>
<keyword evidence="6 12" id="KW-0732">Signal</keyword>
<evidence type="ECO:0000256" key="4">
    <source>
        <dbReference type="ARBA" id="ARBA00022670"/>
    </source>
</evidence>
<keyword evidence="9" id="KW-0482">Metalloprotease</keyword>
<evidence type="ECO:0000256" key="12">
    <source>
        <dbReference type="SAM" id="SignalP"/>
    </source>
</evidence>
<feature type="chain" id="PRO_5003413279" description="Peptidase M14 domain-containing protein" evidence="12">
    <location>
        <begin position="20"/>
        <end position="422"/>
    </location>
</feature>
<dbReference type="AlphaFoldDB" id="G1KG29"/>
<gene>
    <name evidence="14" type="primary">LOC100555460</name>
</gene>
<evidence type="ECO:0000256" key="7">
    <source>
        <dbReference type="ARBA" id="ARBA00022801"/>
    </source>
</evidence>
<dbReference type="SUPFAM" id="SSF53187">
    <property type="entry name" value="Zn-dependent exopeptidases"/>
    <property type="match status" value="1"/>
</dbReference>
<dbReference type="PRINTS" id="PR00765">
    <property type="entry name" value="CRBOXYPTASEA"/>
</dbReference>
<evidence type="ECO:0000256" key="5">
    <source>
        <dbReference type="ARBA" id="ARBA00022723"/>
    </source>
</evidence>
<evidence type="ECO:0000256" key="3">
    <source>
        <dbReference type="ARBA" id="ARBA00022645"/>
    </source>
</evidence>
<dbReference type="InterPro" id="IPR000834">
    <property type="entry name" value="Peptidase_M14"/>
</dbReference>
<feature type="domain" description="Peptidase M14" evidence="13">
    <location>
        <begin position="119"/>
        <end position="417"/>
    </location>
</feature>
<reference evidence="14" key="3">
    <citation type="submission" date="2025-09" db="UniProtKB">
        <authorList>
            <consortium name="Ensembl"/>
        </authorList>
    </citation>
    <scope>IDENTIFICATION</scope>
</reference>
<dbReference type="GO" id="GO:0005615">
    <property type="term" value="C:extracellular space"/>
    <property type="evidence" value="ECO:0000318"/>
    <property type="project" value="GO_Central"/>
</dbReference>
<evidence type="ECO:0000256" key="8">
    <source>
        <dbReference type="ARBA" id="ARBA00022833"/>
    </source>
</evidence>
<dbReference type="InterPro" id="IPR057247">
    <property type="entry name" value="CARBOXYPEPT_ZN_2"/>
</dbReference>
<dbReference type="HOGENOM" id="CLU_019326_0_0_1"/>
<name>G1KG29_ANOCA</name>
<dbReference type="FunFam" id="3.40.630.10:FF:000001">
    <property type="entry name" value="Carboxypeptidase B"/>
    <property type="match status" value="1"/>
</dbReference>
<reference evidence="14 15" key="1">
    <citation type="submission" date="2009-12" db="EMBL/GenBank/DDBJ databases">
        <title>The Genome Sequence of Anolis carolinensis (Green Anole Lizard).</title>
        <authorList>
            <consortium name="The Genome Sequencing Platform"/>
            <person name="Di Palma F."/>
            <person name="Alfoldi J."/>
            <person name="Heiman D."/>
            <person name="Young S."/>
            <person name="Grabherr M."/>
            <person name="Johnson J."/>
            <person name="Lander E.S."/>
            <person name="Lindblad-Toh K."/>
        </authorList>
    </citation>
    <scope>NUCLEOTIDE SEQUENCE [LARGE SCALE GENOMIC DNA]</scope>
    <source>
        <strain evidence="14 15">JBL SC #1</strain>
    </source>
</reference>
<reference evidence="14" key="2">
    <citation type="submission" date="2025-08" db="UniProtKB">
        <authorList>
            <consortium name="Ensembl"/>
        </authorList>
    </citation>
    <scope>IDENTIFICATION</scope>
</reference>
<dbReference type="MEROPS" id="M14.010"/>
<dbReference type="PANTHER" id="PTHR11705:SF65">
    <property type="entry name" value="MAST CELL CARBOXYPEPTIDASE A"/>
    <property type="match status" value="1"/>
</dbReference>
<dbReference type="PROSITE" id="PS00133">
    <property type="entry name" value="CARBOXYPEPT_ZN_2"/>
    <property type="match status" value="1"/>
</dbReference>
<keyword evidence="5" id="KW-0479">Metal-binding</keyword>
<dbReference type="InParanoid" id="G1KG29"/>
<organism evidence="14 15">
    <name type="scientific">Anolis carolinensis</name>
    <name type="common">Green anole</name>
    <name type="synonym">American chameleon</name>
    <dbReference type="NCBI Taxonomy" id="28377"/>
    <lineage>
        <taxon>Eukaryota</taxon>
        <taxon>Metazoa</taxon>
        <taxon>Chordata</taxon>
        <taxon>Craniata</taxon>
        <taxon>Vertebrata</taxon>
        <taxon>Euteleostomi</taxon>
        <taxon>Lepidosauria</taxon>
        <taxon>Squamata</taxon>
        <taxon>Bifurcata</taxon>
        <taxon>Unidentata</taxon>
        <taxon>Episquamata</taxon>
        <taxon>Toxicofera</taxon>
        <taxon>Iguania</taxon>
        <taxon>Dactyloidae</taxon>
        <taxon>Anolis</taxon>
    </lineage>
</organism>
<comment type="similarity">
    <text evidence="2 11">Belongs to the peptidase M14 family.</text>
</comment>
<dbReference type="GeneTree" id="ENSGT00940000161551"/>
<keyword evidence="3" id="KW-0121">Carboxypeptidase</keyword>
<dbReference type="Gene3D" id="3.40.630.10">
    <property type="entry name" value="Zn peptidases"/>
    <property type="match status" value="1"/>
</dbReference>
<keyword evidence="10" id="KW-1015">Disulfide bond</keyword>
<dbReference type="FunFam" id="3.30.70.340:FF:000002">
    <property type="entry name" value="Carboxypeptidase A"/>
    <property type="match status" value="1"/>
</dbReference>
<dbReference type="GO" id="GO:0004181">
    <property type="term" value="F:metallocarboxypeptidase activity"/>
    <property type="evidence" value="ECO:0000318"/>
    <property type="project" value="GO_Central"/>
</dbReference>
<feature type="signal peptide" evidence="12">
    <location>
        <begin position="1"/>
        <end position="19"/>
    </location>
</feature>
<dbReference type="eggNOG" id="KOG2650">
    <property type="taxonomic scope" value="Eukaryota"/>
</dbReference>
<dbReference type="STRING" id="28377.ENSACAP00000006896"/>
<dbReference type="SMART" id="SM00631">
    <property type="entry name" value="Zn_pept"/>
    <property type="match status" value="1"/>
</dbReference>
<protein>
    <recommendedName>
        <fullName evidence="13">Peptidase M14 domain-containing protein</fullName>
    </recommendedName>
</protein>
<dbReference type="PROSITE" id="PS52035">
    <property type="entry name" value="PEPTIDASE_M14"/>
    <property type="match status" value="1"/>
</dbReference>
<dbReference type="Pfam" id="PF00246">
    <property type="entry name" value="Peptidase_M14"/>
    <property type="match status" value="1"/>
</dbReference>
<dbReference type="Pfam" id="PF02244">
    <property type="entry name" value="Propep_M14"/>
    <property type="match status" value="1"/>
</dbReference>
<keyword evidence="8" id="KW-0862">Zinc</keyword>
<evidence type="ECO:0000256" key="11">
    <source>
        <dbReference type="PROSITE-ProRule" id="PRU01379"/>
    </source>
</evidence>
<keyword evidence="15" id="KW-1185">Reference proteome</keyword>
<evidence type="ECO:0000256" key="2">
    <source>
        <dbReference type="ARBA" id="ARBA00005988"/>
    </source>
</evidence>
<dbReference type="SUPFAM" id="SSF54897">
    <property type="entry name" value="Protease propeptides/inhibitors"/>
    <property type="match status" value="1"/>
</dbReference>
<dbReference type="PROSITE" id="PS00132">
    <property type="entry name" value="CARBOXYPEPT_ZN_1"/>
    <property type="match status" value="1"/>
</dbReference>
<dbReference type="GO" id="GO:0008270">
    <property type="term" value="F:zinc ion binding"/>
    <property type="evidence" value="ECO:0007669"/>
    <property type="project" value="InterPro"/>
</dbReference>
<keyword evidence="4" id="KW-0645">Protease</keyword>
<proteinExistence type="inferred from homology"/>
<sequence>MKFIILLWGLFVAPQVVLTSRFDRAKVFRVNLQNEHQVNFLKELASKVQIDIWRPDSVHEIVVGTSVDFQVNSDQTNYVQTMLEQNRTPFEILFHDLQEEIEKQFDGGKHSHNKHSYTRYNNWEKIAAWMERIAKKYPKLVSQIEIGKTYEERTMYLLKVGTESGRKKAIFMECGAHAREWISPAFCQWFVKQAVTRYGNDKVMTKLLDNMNFYVLPVFNIDGYAWTWNKAGDRMWRKNRANTSDSDCIGVDLNRNFNLAWDSDDEKYVQEPCGEIYRGPSAESEPETKALTNFIRNHISSIKGYICVHSYSQMLMFPYGYTEKQAPNHDVLNEVAKGAVNALSSLYHTKYTYGAIATTIYSCSGTSLDWAYGEGIKYAFVFELRDLGRHGFLLPETKIRPTCKETMLAVQYIANHILTSVP</sequence>
<accession>G1KG29</accession>
<dbReference type="InterPro" id="IPR036990">
    <property type="entry name" value="M14A-like_propep"/>
</dbReference>
<dbReference type="InterPro" id="IPR057246">
    <property type="entry name" value="CARBOXYPEPT_ZN_1"/>
</dbReference>
<comment type="cofactor">
    <cofactor evidence="1">
        <name>Zn(2+)</name>
        <dbReference type="ChEBI" id="CHEBI:29105"/>
    </cofactor>
</comment>
<evidence type="ECO:0000256" key="6">
    <source>
        <dbReference type="ARBA" id="ARBA00022729"/>
    </source>
</evidence>
<dbReference type="Bgee" id="ENSACAG00000007060">
    <property type="expression patterns" value="Expressed in skeletal muscle tissue and 9 other cell types or tissues"/>
</dbReference>
<evidence type="ECO:0000313" key="15">
    <source>
        <dbReference type="Proteomes" id="UP000001646"/>
    </source>
</evidence>
<evidence type="ECO:0000256" key="1">
    <source>
        <dbReference type="ARBA" id="ARBA00001947"/>
    </source>
</evidence>
<dbReference type="Ensembl" id="ENSACAT00000007047.4">
    <property type="protein sequence ID" value="ENSACAP00000006896.3"/>
    <property type="gene ID" value="ENSACAG00000007060.4"/>
</dbReference>